<dbReference type="KEGG" id="bcop:JD108_14390"/>
<evidence type="ECO:0000313" key="4">
    <source>
        <dbReference type="Proteomes" id="UP000595847"/>
    </source>
</evidence>
<feature type="transmembrane region" description="Helical" evidence="1">
    <location>
        <begin position="51"/>
        <end position="74"/>
    </location>
</feature>
<dbReference type="Gene3D" id="2.60.40.3830">
    <property type="match status" value="1"/>
</dbReference>
<evidence type="ECO:0000313" key="3">
    <source>
        <dbReference type="EMBL" id="QUO40181.1"/>
    </source>
</evidence>
<protein>
    <submittedName>
        <fullName evidence="2">Uncharacterized protein</fullName>
    </submittedName>
</protein>
<sequence length="342" mass="38337">MDRDQWLNHLKERADQSIFHDVVFSPEMEEKVRRTVERERQKKAYFSAKKWPLWSGVTAAVLLLAVLGTVYPAIFSGEHGSMSPEPPTEKPWLPGTVAAPPDLWKPSPRTEERHDNQTFSYLGEKPVRIITDETGLYEDQTQKVVWLLDGSFEREVELVAYSTDGKRLSLGKYEVAGPLYDAKGHFPSGIVLPEPGVWKIQVLSGGEHFGQVFVQVQKGIAPANRDWILSLVKSYLQTAGGDLAWLGSDRQVEVELIGVEAPVAEQRRVYAWVKITGGANEASPGLSCPMVLDILYGPAPSGGSGYRVVGHRIPADGKMYRSSLEEMFPEKYLRRLDEMQKR</sequence>
<evidence type="ECO:0000313" key="5">
    <source>
        <dbReference type="Proteomes" id="UP000677234"/>
    </source>
</evidence>
<dbReference type="Proteomes" id="UP000677234">
    <property type="component" value="Chromosome"/>
</dbReference>
<keyword evidence="1" id="KW-0472">Membrane</keyword>
<dbReference type="EMBL" id="CP073708">
    <property type="protein sequence ID" value="QUO40181.1"/>
    <property type="molecule type" value="Genomic_DNA"/>
</dbReference>
<dbReference type="EMBL" id="CP066308">
    <property type="protein sequence ID" value="QQE73103.1"/>
    <property type="molecule type" value="Genomic_DNA"/>
</dbReference>
<accession>A0A7T5EIC9</accession>
<name>A0A7T5EIC9_9BACL</name>
<keyword evidence="5" id="KW-1185">Reference proteome</keyword>
<dbReference type="AlphaFoldDB" id="A0A7T5EIC9"/>
<dbReference type="RefSeq" id="WP_198826733.1">
    <property type="nucleotide sequence ID" value="NZ_CP066308.1"/>
</dbReference>
<keyword evidence="1" id="KW-1133">Transmembrane helix</keyword>
<gene>
    <name evidence="2" type="ORF">JD108_14390</name>
    <name evidence="3" type="ORF">KDJ56_14335</name>
</gene>
<evidence type="ECO:0000313" key="2">
    <source>
        <dbReference type="EMBL" id="QQE73103.1"/>
    </source>
</evidence>
<evidence type="ECO:0000256" key="1">
    <source>
        <dbReference type="SAM" id="Phobius"/>
    </source>
</evidence>
<keyword evidence="1" id="KW-0812">Transmembrane</keyword>
<organism evidence="2 4">
    <name type="scientific">Brevibacillus composti</name>
    <dbReference type="NCBI Taxonomy" id="2796470"/>
    <lineage>
        <taxon>Bacteria</taxon>
        <taxon>Bacillati</taxon>
        <taxon>Bacillota</taxon>
        <taxon>Bacilli</taxon>
        <taxon>Bacillales</taxon>
        <taxon>Paenibacillaceae</taxon>
        <taxon>Brevibacillus</taxon>
    </lineage>
</organism>
<dbReference type="Proteomes" id="UP000595847">
    <property type="component" value="Chromosome"/>
</dbReference>
<proteinExistence type="predicted"/>
<reference evidence="3" key="2">
    <citation type="submission" date="2021-04" db="EMBL/GenBank/DDBJ databases">
        <title>Brevibacillus composti FJAT-54423, complete genome.</title>
        <authorList>
            <person name="Tang R."/>
        </authorList>
    </citation>
    <scope>NUCLEOTIDE SEQUENCE</scope>
    <source>
        <strain evidence="3">FJAT-54424</strain>
    </source>
</reference>
<reference evidence="2 4" key="1">
    <citation type="submission" date="2020-12" db="EMBL/GenBank/DDBJ databases">
        <title>strain FJAT-54423T represents a novel species of the genus Brevibacillus.</title>
        <authorList>
            <person name="Tang R."/>
        </authorList>
    </citation>
    <scope>NUCLEOTIDE SEQUENCE [LARGE SCALE GENOMIC DNA]</scope>
    <source>
        <strain evidence="2 4">FJAT-54423</strain>
    </source>
</reference>